<organism evidence="3 4">
    <name type="scientific">Pedobacter yonginense</name>
    <dbReference type="NCBI Taxonomy" id="651869"/>
    <lineage>
        <taxon>Bacteria</taxon>
        <taxon>Pseudomonadati</taxon>
        <taxon>Bacteroidota</taxon>
        <taxon>Sphingobacteriia</taxon>
        <taxon>Sphingobacteriales</taxon>
        <taxon>Sphingobacteriaceae</taxon>
        <taxon>Pedobacter</taxon>
    </lineage>
</organism>
<keyword evidence="4" id="KW-1185">Reference proteome</keyword>
<reference evidence="3 4" key="1">
    <citation type="submission" date="2018-05" db="EMBL/GenBank/DDBJ databases">
        <title>Pedobacter paludis sp. nov., isolated from wetland soil.</title>
        <authorList>
            <person name="Zhang Y."/>
            <person name="Wang G."/>
        </authorList>
    </citation>
    <scope>NUCLEOTIDE SEQUENCE [LARGE SCALE GENOMIC DNA]</scope>
    <source>
        <strain evidence="3 4">KCTC22721</strain>
    </source>
</reference>
<dbReference type="Gene3D" id="2.160.20.120">
    <property type="match status" value="1"/>
</dbReference>
<dbReference type="AlphaFoldDB" id="A0A317EP28"/>
<gene>
    <name evidence="3" type="ORF">DHW03_09005</name>
</gene>
<dbReference type="EMBL" id="QGNZ01000002">
    <property type="protein sequence ID" value="PWS27709.1"/>
    <property type="molecule type" value="Genomic_DNA"/>
</dbReference>
<dbReference type="RefSeq" id="WP_109925413.1">
    <property type="nucleotide sequence ID" value="NZ_QGNZ01000002.1"/>
</dbReference>
<accession>A0A317EP28</accession>
<feature type="signal peptide" evidence="1">
    <location>
        <begin position="1"/>
        <end position="27"/>
    </location>
</feature>
<evidence type="ECO:0000313" key="4">
    <source>
        <dbReference type="Proteomes" id="UP000245379"/>
    </source>
</evidence>
<feature type="domain" description="Putative auto-transporter adhesin head GIN" evidence="2">
    <location>
        <begin position="44"/>
        <end position="187"/>
    </location>
</feature>
<dbReference type="Proteomes" id="UP000245379">
    <property type="component" value="Unassembled WGS sequence"/>
</dbReference>
<sequence length="213" mass="23131">MKNSIQHLCAVALTIVALSTANLVAKAKEINANYTALTKVKNINKITISGNVKVILVQDGKESVEVYNQYFAKNALVQQQGTELRISSFEKETLTVIAHVNNLSSIEASNNSTITTAGKFNLLSLNIVLKDQASATINANTVSLYSKVGDDARLKLEGTTENHLAVLGTLANLKMDDFMAQNTNISALPKQDLTSKSATRYDDLKTDLLVQLF</sequence>
<evidence type="ECO:0000259" key="2">
    <source>
        <dbReference type="Pfam" id="PF10988"/>
    </source>
</evidence>
<comment type="caution">
    <text evidence="3">The sequence shown here is derived from an EMBL/GenBank/DDBJ whole genome shotgun (WGS) entry which is preliminary data.</text>
</comment>
<keyword evidence="1" id="KW-0732">Signal</keyword>
<name>A0A317EP28_9SPHI</name>
<evidence type="ECO:0000313" key="3">
    <source>
        <dbReference type="EMBL" id="PWS27709.1"/>
    </source>
</evidence>
<dbReference type="InterPro" id="IPR021255">
    <property type="entry name" value="DUF2807"/>
</dbReference>
<proteinExistence type="predicted"/>
<protein>
    <recommendedName>
        <fullName evidence="2">Putative auto-transporter adhesin head GIN domain-containing protein</fullName>
    </recommendedName>
</protein>
<dbReference type="OrthoDB" id="796727at2"/>
<dbReference type="Pfam" id="PF10988">
    <property type="entry name" value="DUF2807"/>
    <property type="match status" value="1"/>
</dbReference>
<evidence type="ECO:0000256" key="1">
    <source>
        <dbReference type="SAM" id="SignalP"/>
    </source>
</evidence>
<feature type="chain" id="PRO_5016363575" description="Putative auto-transporter adhesin head GIN domain-containing protein" evidence="1">
    <location>
        <begin position="28"/>
        <end position="213"/>
    </location>
</feature>